<feature type="region of interest" description="Disordered" evidence="2">
    <location>
        <begin position="2459"/>
        <end position="2492"/>
    </location>
</feature>
<feature type="compositionally biased region" description="Low complexity" evidence="2">
    <location>
        <begin position="2149"/>
        <end position="2160"/>
    </location>
</feature>
<dbReference type="Proteomes" id="UP000674179">
    <property type="component" value="Chromosome 26"/>
</dbReference>
<feature type="region of interest" description="Disordered" evidence="2">
    <location>
        <begin position="807"/>
        <end position="848"/>
    </location>
</feature>
<keyword evidence="4" id="KW-1185">Reference proteome</keyword>
<organism evidence="3 4">
    <name type="scientific">Leishmania enriettii</name>
    <dbReference type="NCBI Taxonomy" id="5663"/>
    <lineage>
        <taxon>Eukaryota</taxon>
        <taxon>Discoba</taxon>
        <taxon>Euglenozoa</taxon>
        <taxon>Kinetoplastea</taxon>
        <taxon>Metakinetoplastina</taxon>
        <taxon>Trypanosomatida</taxon>
        <taxon>Trypanosomatidae</taxon>
        <taxon>Leishmaniinae</taxon>
        <taxon>Leishmania</taxon>
    </lineage>
</organism>
<feature type="compositionally biased region" description="Basic and acidic residues" evidence="2">
    <location>
        <begin position="810"/>
        <end position="820"/>
    </location>
</feature>
<feature type="region of interest" description="Disordered" evidence="2">
    <location>
        <begin position="1421"/>
        <end position="1444"/>
    </location>
</feature>
<evidence type="ECO:0008006" key="5">
    <source>
        <dbReference type="Google" id="ProtNLM"/>
    </source>
</evidence>
<feature type="compositionally biased region" description="Polar residues" evidence="2">
    <location>
        <begin position="1027"/>
        <end position="1039"/>
    </location>
</feature>
<evidence type="ECO:0000313" key="4">
    <source>
        <dbReference type="Proteomes" id="UP000674179"/>
    </source>
</evidence>
<dbReference type="CDD" id="cd00027">
    <property type="entry name" value="BRCT"/>
    <property type="match status" value="1"/>
</dbReference>
<dbReference type="InterPro" id="IPR036420">
    <property type="entry name" value="BRCT_dom_sf"/>
</dbReference>
<feature type="compositionally biased region" description="Polar residues" evidence="2">
    <location>
        <begin position="1949"/>
        <end position="1984"/>
    </location>
</feature>
<protein>
    <recommendedName>
        <fullName evidence="5">BRCT domain-containing protein</fullName>
    </recommendedName>
</protein>
<reference evidence="3 4" key="1">
    <citation type="submission" date="2021-02" db="EMBL/GenBank/DDBJ databases">
        <title>Leishmania (Mundinia) enrietti genome sequencing and assembly.</title>
        <authorList>
            <person name="Almutairi H."/>
            <person name="Gatherer D."/>
        </authorList>
    </citation>
    <scope>NUCLEOTIDE SEQUENCE [LARGE SCALE GENOMIC DNA]</scope>
    <source>
        <strain evidence="3">CUR178</strain>
    </source>
</reference>
<feature type="region of interest" description="Disordered" evidence="2">
    <location>
        <begin position="1013"/>
        <end position="1063"/>
    </location>
</feature>
<sequence>MAERKQPLPSLTRALAPAKSSLAACREHPLDLNRLQRSSRDVEDCGGENTDAEEDAQMTCEPHEHLHNHREARDGGMALSSFPSAATSADTVCLVSFTGFRDEDEWRESDDGCDGAQHNPLVHAASDHATPRASSLFVCEKMASALPGVRVESKLTSSTTVLVARRGFTRKRLLAARRGIPVVLPRWVERGCPMLSVGGGACGATAAASASTYDSYAVPWLHGYVFSTTGLSTSEKAAIESVCVAHGAVVEPSLTYKCDVLLTSAECVQALQRLLNSNRAGDAARRRLHEHLRHTEVQRTGTGLIELSDAEMTTPRYGSGPPQAAWLTDKVRFALELDVPVVDYVKLFAMLRLDRLPPSTWTRGTAAPLPESSSKTRRPLHDDVEDSERQYADALGGSDFDAIVDVCRVGAPAGGSPEWARILSIFTMASEAPDDSSGPQHGGGVAEGGVVGMELSTPANGIVLWDRSLQSSSSSFTDSASTVSDPDAWDDLLSCALASSLGEQQPRRTDTYPGASSTADANRAAGHFNGVTPTSATVSPPSQSVLEKLTVNTADVEDLAKAGEEPSTLHVSLPDYHSATTGPALTPHATFQWGCARREMLKAAEDADQGIAAVSPSPQLTTNALLHGDLEPPCHSIRTNTSLPRAQRDGSESAGLKPSTVAYYAPHRSSERLPPQRPHAFRPDYAAAGLSPAGGDGGALLAETQVLVESCEAADVLGLAPVQRRDACEPRALCAPVARHALPLLAMHPPFLTICVLGCPEPELRKAVQWAAQCRLLRSPVPTSSTDLVLLGSRILIKKRYTMRPGFGSVDHESGTEGAKKQRQQQAAPHRSAFSACSSGENDDRRDKAGRDAAVSIRYWEMDAAVARALADACGIPLSRMAPLQWLRDAALAAQRAGEAATHATVSEAVRRSAAHAVRADVGGDGTGKCWSAVTTPPYELGGPLERKSFHPLPPFSPDQLPDVADPKYYIRVRRVSATSWASSAAPTTLQGAHETAAGAALLGEGALKWAKHREVHHSARQAVGDSAQQPALNSTPSLTGKEKSTADSAPVEEGGSLTAKSTVSVASVPAATVSHAHLHAPTGKPSPSIEDAQHSYEEALTTAERRFNQLVTLLRVSGDDDSTQGSAGAAGHGDQGRAKALEACYFCCVEGEYARVDWAVVRGLIRYGGGQAEKRAADDWQALLQQQQQQRSPSVATAITDAQKAQQEQSLACALRRCVECAKLRQKLLRVIRNVESARDTSGRDGVGMLSGCPGPACTRADADEESAAEVARLTAKLHRVSHRCQQAPVLCLLPHSFQRAAADERGVSGAADAAMRVKKALPGRAVAGPVPAHEHLPPLHRLPAVTMDYVLACIAAGYCLNPHSYFLFVTSIPSAPDMRLFHHQRQQRGGGGTPSQKATAWNTGSRFGHGITGCIASEDSSGEARKQPQANPASAGDASAGCANAPLRRPALSRWVLERRYSKTASVGVCISVLWRLPTPPATEGERCWSRLDTLSPPATAAAAERCLAPDASLVPLLRVLLLGLRNATEALGGHVAETFSPSAVTHVISVDVGGILSGTLRDAFTSDADGQTDAVASSSDGRRPFPYWPAEGIEDIGRCAARDEVSLVGIEWLAACVECGVFVDEAAYAPPPELLALVQAERQKSVVASSQATRRKQQQPRQSTTYCHSSQRTDPVAAFLPANLTPASSLAPLEARPVLPLEDYRKGMGTSTRGGSETATPHTPPPPRLLDYGSSPDRGDKETEEYKECCTPVLRRTRTASATLCDSSVEPCTPPIRRVSPSERAAQRRRQPPPPQSLSSPVPPPPPPRPEAPSGPNVRSPSTDMRARSGGTPSAGDGNRCHHHRSRSSLTASQHNTRSLREQQDEDAYVEHLADLFNFFSPGSTPLPPSAHHWRERSTATCADADAGTPQRLRNLLLPRTRSQSRPPKVTTAPRAPDLRCETTPEHNVSSTASSSQRTQVLAPSQAEESLQRTTAETTDSAIGPSHALSTPRRRTLRGAAAAAAAATAAHTSSASRKSTLSSPDRQRRRTEKVGVAMNNSVRDLQARTSLPRVLNALCDVECAAPAAHAPSRQRIALPNLLGGSTELSRDDTADERAVGVSIMPGSCEEVNTGQLNHQSSGGPKSVWASETQDELGETAMERTRGAATGTGQQQGANNSFRVGGTPQDGSHGRGEASSEAPPLSAPAVFSWMYDVIPDSQSPKRHVEVTACICAEPMSGEVLEPASFIAATVEEFGPTPAAIAETAVVGCYSKDAATLVPAGEREEVLCSGNTKGASSAPDVIDVIPRSHTAAPPAITGAATLLEHKRARRHPESVSAPRQPSPSPSPPPPSTTTETDAHGGVNRIANGTEENQRCDTLCGHTKSSAAALSPWSRHRPLSLSRRPSGSPAPPLAPVHMEPTAVAAGVRGSMAATTSCTPECLRIYVLHDLPHRAARVRRCEEALDAFTRRRGGAELRPHIGGVPRTAEPPMIDGGHGSAARTAPDPPSATSIPPLALPLCFSARCEDAGVLVTHEISLRESVLVAIAAGCWVVRPGFLECAAAVLDGFSWGDGGSTAEQMRGRRPTLQLQSQRHPTVATAAAAATASAVCVVRLREALPIYEWTAEALPRAATSGCPPQGDSVPSVQRALVQQCHRQRLMREQAACDSATGGDAGSRPPAGQLRPRVFEGCSFVLLSCSFTANAASVGGTRTAKANATEAERCRTSSRVRAIVRILESGGGHLCCCVQIGCTVAEEGGKADEVHETVTIPACAPLGVQSRLRCCAHAPSPRGQWHQLPQRRLYDTTSSLVMDAALYHDLLWLICDQVRRETSETLFVLLEGSLLGTDTDGDHGGTMVYVSPAPHTAAGHRADTAAHRDSDEGDSTELWDTLAPSECGCASKRRRTEEAEMHNATQSSPESLLGAAAVAAEDVASSNTCTVAAWLSSWLLLYPDSGSRSMAGDETLRCHRCYAPATAEAMRAHFRACCAAVRMPSSATGSYCVADLPFAVPSMEEVRQACMGVDGRAKTGPTVSASRGPVRRIEFRSTGWVGACVAAGAFAAMATSSDAWVRACEAHTHWGTLFLE</sequence>
<dbReference type="GO" id="GO:0006270">
    <property type="term" value="P:DNA replication initiation"/>
    <property type="evidence" value="ECO:0007669"/>
    <property type="project" value="TreeGrafter"/>
</dbReference>
<feature type="region of interest" description="Disordered" evidence="2">
    <location>
        <begin position="1891"/>
        <end position="2037"/>
    </location>
</feature>
<feature type="compositionally biased region" description="Gly residues" evidence="2">
    <location>
        <begin position="440"/>
        <end position="451"/>
    </location>
</feature>
<dbReference type="GeneID" id="94171110"/>
<feature type="region of interest" description="Disordered" evidence="2">
    <location>
        <begin position="639"/>
        <end position="659"/>
    </location>
</feature>
<evidence type="ECO:0000256" key="1">
    <source>
        <dbReference type="ARBA" id="ARBA00022737"/>
    </source>
</evidence>
<feature type="region of interest" description="Disordered" evidence="2">
    <location>
        <begin position="1769"/>
        <end position="1866"/>
    </location>
</feature>
<dbReference type="GO" id="GO:0007095">
    <property type="term" value="P:mitotic G2 DNA damage checkpoint signaling"/>
    <property type="evidence" value="ECO:0007669"/>
    <property type="project" value="TreeGrafter"/>
</dbReference>
<feature type="compositionally biased region" description="Basic and acidic residues" evidence="2">
    <location>
        <begin position="1740"/>
        <end position="1749"/>
    </location>
</feature>
<dbReference type="RefSeq" id="XP_067692166.1">
    <property type="nucleotide sequence ID" value="XM_067835600.1"/>
</dbReference>
<feature type="region of interest" description="Disordered" evidence="2">
    <location>
        <begin position="2371"/>
        <end position="2399"/>
    </location>
</feature>
<feature type="compositionally biased region" description="Pro residues" evidence="2">
    <location>
        <begin position="1795"/>
        <end position="1816"/>
    </location>
</feature>
<evidence type="ECO:0000256" key="2">
    <source>
        <dbReference type="SAM" id="MobiDB-lite"/>
    </source>
</evidence>
<proteinExistence type="predicted"/>
<feature type="region of interest" description="Disordered" evidence="2">
    <location>
        <begin position="1651"/>
        <end position="1673"/>
    </location>
</feature>
<keyword evidence="1" id="KW-0677">Repeat</keyword>
<comment type="caution">
    <text evidence="3">The sequence shown here is derived from an EMBL/GenBank/DDBJ whole genome shotgun (WGS) entry which is preliminary data.</text>
</comment>
<gene>
    <name evidence="3" type="ORF">CUR178_03873</name>
</gene>
<dbReference type="Gene3D" id="3.40.50.10190">
    <property type="entry name" value="BRCT domain"/>
    <property type="match status" value="2"/>
</dbReference>
<feature type="region of interest" description="Disordered" evidence="2">
    <location>
        <begin position="2312"/>
        <end position="2349"/>
    </location>
</feature>
<feature type="region of interest" description="Disordered" evidence="2">
    <location>
        <begin position="1707"/>
        <end position="1749"/>
    </location>
</feature>
<feature type="compositionally biased region" description="Pro residues" evidence="2">
    <location>
        <begin position="2325"/>
        <end position="2336"/>
    </location>
</feature>
<dbReference type="SUPFAM" id="SSF52113">
    <property type="entry name" value="BRCT domain"/>
    <property type="match status" value="3"/>
</dbReference>
<dbReference type="OrthoDB" id="251770at2759"/>
<dbReference type="EMBL" id="JAFHKP010000026">
    <property type="protein sequence ID" value="KAG5476700.1"/>
    <property type="molecule type" value="Genomic_DNA"/>
</dbReference>
<feature type="compositionally biased region" description="Polar residues" evidence="2">
    <location>
        <begin position="1712"/>
        <end position="1724"/>
    </location>
</feature>
<feature type="region of interest" description="Disordered" evidence="2">
    <location>
        <begin position="360"/>
        <end position="384"/>
    </location>
</feature>
<feature type="compositionally biased region" description="Polar residues" evidence="2">
    <location>
        <begin position="531"/>
        <end position="542"/>
    </location>
</feature>
<feature type="region of interest" description="Disordered" evidence="2">
    <location>
        <begin position="431"/>
        <end position="451"/>
    </location>
</feature>
<accession>A0A836H339</accession>
<feature type="compositionally biased region" description="Polar residues" evidence="2">
    <location>
        <begin position="1662"/>
        <end position="1673"/>
    </location>
</feature>
<feature type="region of interest" description="Disordered" evidence="2">
    <location>
        <begin position="1"/>
        <end position="21"/>
    </location>
</feature>
<feature type="region of interest" description="Disordered" evidence="2">
    <location>
        <begin position="2115"/>
        <end position="2186"/>
    </location>
</feature>
<evidence type="ECO:0000313" key="3">
    <source>
        <dbReference type="EMBL" id="KAG5476700.1"/>
    </source>
</evidence>
<dbReference type="GO" id="GO:0033314">
    <property type="term" value="P:mitotic DNA replication checkpoint signaling"/>
    <property type="evidence" value="ECO:0007669"/>
    <property type="project" value="TreeGrafter"/>
</dbReference>
<dbReference type="PANTHER" id="PTHR13561">
    <property type="entry name" value="DNA REPLICATION REGULATOR DPB11-RELATED"/>
    <property type="match status" value="1"/>
</dbReference>
<feature type="compositionally biased region" description="Low complexity" evidence="2">
    <location>
        <begin position="2001"/>
        <end position="2026"/>
    </location>
</feature>
<name>A0A836H339_LEIEN</name>
<feature type="compositionally biased region" description="Polar residues" evidence="2">
    <location>
        <begin position="2115"/>
        <end position="2126"/>
    </location>
</feature>
<feature type="compositionally biased region" description="Polar residues" evidence="2">
    <location>
        <begin position="1851"/>
        <end position="1860"/>
    </location>
</feature>
<dbReference type="PANTHER" id="PTHR13561:SF20">
    <property type="entry name" value="DNA TOPOISOMERASE 2-BINDING PROTEIN 1"/>
    <property type="match status" value="1"/>
</dbReference>
<dbReference type="KEGG" id="lenr:94171110"/>
<feature type="region of interest" description="Disordered" evidence="2">
    <location>
        <begin position="503"/>
        <end position="542"/>
    </location>
</feature>